<feature type="transmembrane region" description="Helical" evidence="1">
    <location>
        <begin position="155"/>
        <end position="175"/>
    </location>
</feature>
<keyword evidence="1" id="KW-1133">Transmembrane helix</keyword>
<feature type="transmembrane region" description="Helical" evidence="1">
    <location>
        <begin position="7"/>
        <end position="27"/>
    </location>
</feature>
<evidence type="ECO:0000313" key="3">
    <source>
        <dbReference type="Proteomes" id="UP001595636"/>
    </source>
</evidence>
<feature type="transmembrane region" description="Helical" evidence="1">
    <location>
        <begin position="67"/>
        <end position="86"/>
    </location>
</feature>
<dbReference type="EMBL" id="JBHRYH010000045">
    <property type="protein sequence ID" value="MFC3627418.1"/>
    <property type="molecule type" value="Genomic_DNA"/>
</dbReference>
<dbReference type="RefSeq" id="WP_390281042.1">
    <property type="nucleotide sequence ID" value="NZ_JBHRYH010000045.1"/>
</dbReference>
<reference evidence="3" key="1">
    <citation type="journal article" date="2019" name="Int. J. Syst. Evol. Microbiol.">
        <title>The Global Catalogue of Microorganisms (GCM) 10K type strain sequencing project: providing services to taxonomists for standard genome sequencing and annotation.</title>
        <authorList>
            <consortium name="The Broad Institute Genomics Platform"/>
            <consortium name="The Broad Institute Genome Sequencing Center for Infectious Disease"/>
            <person name="Wu L."/>
            <person name="Ma J."/>
        </authorList>
    </citation>
    <scope>NUCLEOTIDE SEQUENCE [LARGE SCALE GENOMIC DNA]</scope>
    <source>
        <strain evidence="3">KCTC 42195</strain>
    </source>
</reference>
<dbReference type="Pfam" id="PF02325">
    <property type="entry name" value="CCB3_YggT"/>
    <property type="match status" value="2"/>
</dbReference>
<protein>
    <submittedName>
        <fullName evidence="2">YggT family protein</fullName>
    </submittedName>
</protein>
<keyword evidence="3" id="KW-1185">Reference proteome</keyword>
<keyword evidence="1" id="KW-0812">Transmembrane</keyword>
<gene>
    <name evidence="2" type="ORF">ACFOKJ_14965</name>
</gene>
<comment type="caution">
    <text evidence="2">The sequence shown here is derived from an EMBL/GenBank/DDBJ whole genome shotgun (WGS) entry which is preliminary data.</text>
</comment>
<accession>A0ABV7TXD2</accession>
<name>A0ABV7TXD2_9NEIS</name>
<keyword evidence="1" id="KW-0472">Membrane</keyword>
<dbReference type="InterPro" id="IPR003425">
    <property type="entry name" value="CCB3/YggT"/>
</dbReference>
<evidence type="ECO:0000313" key="2">
    <source>
        <dbReference type="EMBL" id="MFC3627418.1"/>
    </source>
</evidence>
<dbReference type="Proteomes" id="UP001595636">
    <property type="component" value="Unassembled WGS sequence"/>
</dbReference>
<evidence type="ECO:0000256" key="1">
    <source>
        <dbReference type="SAM" id="Phobius"/>
    </source>
</evidence>
<feature type="transmembrane region" description="Helical" evidence="1">
    <location>
        <begin position="116"/>
        <end position="135"/>
    </location>
</feature>
<sequence length="195" mass="21991">MLFLETLTFLIRTVGGLFVLVLLLRFYLQLARAPHKHPFNQFVMAVTNFMVLPLRRRIPAWHGYDSASLLSALLVQLLLLALVLLLNPLLPYNFASPQTWFGLLLLAVLELFRQSLNLLTGAIIVQAVLSWVSPYNALTPMLDALTRPFLKPFRAANIAGVDLSPLIVLLIIQVIQMLPLRLLEQLFLTQLQLAV</sequence>
<organism evidence="2 3">
    <name type="scientific">Vogesella amnigena</name>
    <dbReference type="NCBI Taxonomy" id="1507449"/>
    <lineage>
        <taxon>Bacteria</taxon>
        <taxon>Pseudomonadati</taxon>
        <taxon>Pseudomonadota</taxon>
        <taxon>Betaproteobacteria</taxon>
        <taxon>Neisseriales</taxon>
        <taxon>Chromobacteriaceae</taxon>
        <taxon>Vogesella</taxon>
    </lineage>
</organism>
<proteinExistence type="predicted"/>